<evidence type="ECO:0000259" key="7">
    <source>
        <dbReference type="Pfam" id="PF01368"/>
    </source>
</evidence>
<evidence type="ECO:0000259" key="9">
    <source>
        <dbReference type="Pfam" id="PF10141"/>
    </source>
</evidence>
<dbReference type="InterPro" id="IPR038763">
    <property type="entry name" value="DHH_sf"/>
</dbReference>
<feature type="domain" description="RecJ OB" evidence="10">
    <location>
        <begin position="455"/>
        <end position="561"/>
    </location>
</feature>
<keyword evidence="12" id="KW-1185">Reference proteome</keyword>
<evidence type="ECO:0000256" key="1">
    <source>
        <dbReference type="ARBA" id="ARBA00005915"/>
    </source>
</evidence>
<keyword evidence="5 11" id="KW-0269">Exonuclease</keyword>
<evidence type="ECO:0000256" key="4">
    <source>
        <dbReference type="ARBA" id="ARBA00022801"/>
    </source>
</evidence>
<name>A0ABT5VKQ7_9BACI</name>
<evidence type="ECO:0000256" key="6">
    <source>
        <dbReference type="SAM" id="Coils"/>
    </source>
</evidence>
<proteinExistence type="inferred from homology"/>
<dbReference type="InterPro" id="IPR041122">
    <property type="entry name" value="RecJ_OB"/>
</dbReference>
<dbReference type="InterPro" id="IPR004610">
    <property type="entry name" value="RecJ"/>
</dbReference>
<keyword evidence="6" id="KW-0175">Coiled coil</keyword>
<dbReference type="Pfam" id="PF17768">
    <property type="entry name" value="RecJ_OB"/>
    <property type="match status" value="1"/>
</dbReference>
<feature type="coiled-coil region" evidence="6">
    <location>
        <begin position="419"/>
        <end position="446"/>
    </location>
</feature>
<dbReference type="EMBL" id="JAOTPO010000012">
    <property type="protein sequence ID" value="MDE5415033.1"/>
    <property type="molecule type" value="Genomic_DNA"/>
</dbReference>
<evidence type="ECO:0000256" key="2">
    <source>
        <dbReference type="ARBA" id="ARBA00019841"/>
    </source>
</evidence>
<dbReference type="InterPro" id="IPR003156">
    <property type="entry name" value="DHHA1_dom"/>
</dbReference>
<feature type="domain" description="Single-stranded-DNA-specific exonuclease RecJ C-terminal" evidence="9">
    <location>
        <begin position="568"/>
        <end position="770"/>
    </location>
</feature>
<dbReference type="Gene3D" id="3.10.310.30">
    <property type="match status" value="1"/>
</dbReference>
<dbReference type="Gene3D" id="3.90.1640.30">
    <property type="match status" value="1"/>
</dbReference>
<dbReference type="InterPro" id="IPR018779">
    <property type="entry name" value="RecJ_C"/>
</dbReference>
<dbReference type="RefSeq" id="WP_275119639.1">
    <property type="nucleotide sequence ID" value="NZ_JAOTPO010000012.1"/>
</dbReference>
<dbReference type="Proteomes" id="UP001148125">
    <property type="component" value="Unassembled WGS sequence"/>
</dbReference>
<dbReference type="PANTHER" id="PTHR30255:SF2">
    <property type="entry name" value="SINGLE-STRANDED-DNA-SPECIFIC EXONUCLEASE RECJ"/>
    <property type="match status" value="1"/>
</dbReference>
<keyword evidence="3" id="KW-0540">Nuclease</keyword>
<dbReference type="PANTHER" id="PTHR30255">
    <property type="entry name" value="SINGLE-STRANDED-DNA-SPECIFIC EXONUCLEASE RECJ"/>
    <property type="match status" value="1"/>
</dbReference>
<keyword evidence="4" id="KW-0378">Hydrolase</keyword>
<dbReference type="NCBIfam" id="TIGR00644">
    <property type="entry name" value="recJ"/>
    <property type="match status" value="1"/>
</dbReference>
<comment type="caution">
    <text evidence="11">The sequence shown here is derived from an EMBL/GenBank/DDBJ whole genome shotgun (WGS) entry which is preliminary data.</text>
</comment>
<dbReference type="InterPro" id="IPR051673">
    <property type="entry name" value="SSDNA_exonuclease_RecJ"/>
</dbReference>
<evidence type="ECO:0000256" key="3">
    <source>
        <dbReference type="ARBA" id="ARBA00022722"/>
    </source>
</evidence>
<evidence type="ECO:0000259" key="8">
    <source>
        <dbReference type="Pfam" id="PF02272"/>
    </source>
</evidence>
<dbReference type="InterPro" id="IPR001667">
    <property type="entry name" value="DDH_dom"/>
</dbReference>
<evidence type="ECO:0000256" key="5">
    <source>
        <dbReference type="ARBA" id="ARBA00022839"/>
    </source>
</evidence>
<dbReference type="Pfam" id="PF10141">
    <property type="entry name" value="ssDNA-exonuc_C"/>
    <property type="match status" value="1"/>
</dbReference>
<comment type="similarity">
    <text evidence="1">Belongs to the RecJ family.</text>
</comment>
<dbReference type="SUPFAM" id="SSF64182">
    <property type="entry name" value="DHH phosphoesterases"/>
    <property type="match status" value="1"/>
</dbReference>
<organism evidence="11 12">
    <name type="scientific">Alkalihalobacterium chitinilyticum</name>
    <dbReference type="NCBI Taxonomy" id="2980103"/>
    <lineage>
        <taxon>Bacteria</taxon>
        <taxon>Bacillati</taxon>
        <taxon>Bacillota</taxon>
        <taxon>Bacilli</taxon>
        <taxon>Bacillales</taxon>
        <taxon>Bacillaceae</taxon>
        <taxon>Alkalihalobacterium</taxon>
    </lineage>
</organism>
<accession>A0ABT5VKQ7</accession>
<protein>
    <recommendedName>
        <fullName evidence="2">Single-stranded-DNA-specific exonuclease RecJ</fullName>
    </recommendedName>
</protein>
<feature type="domain" description="DDH" evidence="7">
    <location>
        <begin position="82"/>
        <end position="226"/>
    </location>
</feature>
<dbReference type="GO" id="GO:0004527">
    <property type="term" value="F:exonuclease activity"/>
    <property type="evidence" value="ECO:0007669"/>
    <property type="project" value="UniProtKB-KW"/>
</dbReference>
<feature type="coiled-coil region" evidence="6">
    <location>
        <begin position="307"/>
        <end position="334"/>
    </location>
</feature>
<evidence type="ECO:0000313" key="11">
    <source>
        <dbReference type="EMBL" id="MDE5415033.1"/>
    </source>
</evidence>
<sequence length="784" mass="88052">MLKSNKRWKLAQLEQEKVDLLVSELNLTPIVAKLLVLRGIETVEAATRFLYKEEVSFYDPFLLDGMREAVDRIKLAIERNEKILIFGDYDADGVSSTSVMVYLMRELGANFNYYIPNRFTEGYGPNEAAFRQAKVDGYELIITVDTGISAVHEAEVAKEIEIDLIITDHHEAPPQLPDAYAIVNPKKPGCTYPFKGLAGVGVAFKLAHALLDEVPVHLLDIVAIGTIADLVPLVDENRLLAKKGIEALQRTTKPGLKALKKIAGIDTQVMNAEHVGFAIGPRINAAGRLDSADPAVELMTTDDELTGKEIAEEIDQLNKERKAIVDEMAKEAIEQVETQFPPSENHVLIVGKEGWNPGVIGIVASRLVEKFYRPTIVLSIDKEKGVAKGSARSIEGFDMFVNLSESRDILPHFGGHPMAAGLTMKIEHIEELRSRLNKQADELLTKEDFVPVTNVDLVAKLDEISLDVINQLDELAPYGVSNPIPKVMIEDVNIGQIRRIGSDENHLKVLFEQDGTTLDGIGFQLGYVHPEINPAAKVSAVGTVSVNEWNGHCKPQLFIEDVQVNEWQLFDWRNAKKLAANIASLPKQKRKLIAFQSTTMDKLGLDTLNEEVCYVGSDDDVNIANKYIVLLDLPRSTKQLEGLLLKETGGPERIYSVFYQEDSNYFSTLPKREHFKWYYAFLSKKGSFDMKRYGQQLATHKGWSKNTVDFMTQVFFELDFVTINNGIISLHPTPSKKGLDESETYQRMTEQSKLEQQFLYSSYYELKLWFDQAIDQVRKVKESV</sequence>
<feature type="domain" description="DHHA1" evidence="8">
    <location>
        <begin position="347"/>
        <end position="439"/>
    </location>
</feature>
<dbReference type="Pfam" id="PF02272">
    <property type="entry name" value="DHHA1"/>
    <property type="match status" value="1"/>
</dbReference>
<gene>
    <name evidence="11" type="primary">recJ</name>
    <name evidence="11" type="ORF">N7Z68_16850</name>
</gene>
<reference evidence="11" key="1">
    <citation type="submission" date="2024-05" db="EMBL/GenBank/DDBJ databases">
        <title>Alkalihalobacillus sp. strain MEB203 novel alkaliphilic bacterium from Lonar Lake, India.</title>
        <authorList>
            <person name="Joshi A."/>
            <person name="Thite S."/>
            <person name="Mengade P."/>
        </authorList>
    </citation>
    <scope>NUCLEOTIDE SEQUENCE</scope>
    <source>
        <strain evidence="11">MEB 203</strain>
    </source>
</reference>
<evidence type="ECO:0000259" key="10">
    <source>
        <dbReference type="Pfam" id="PF17768"/>
    </source>
</evidence>
<dbReference type="Pfam" id="PF01368">
    <property type="entry name" value="DHH"/>
    <property type="match status" value="1"/>
</dbReference>
<evidence type="ECO:0000313" key="12">
    <source>
        <dbReference type="Proteomes" id="UP001148125"/>
    </source>
</evidence>